<proteinExistence type="predicted"/>
<keyword evidence="2" id="KW-1185">Reference proteome</keyword>
<gene>
    <name evidence="1" type="ORF">HAX54_050548</name>
</gene>
<feature type="non-terminal residue" evidence="1">
    <location>
        <position position="1"/>
    </location>
</feature>
<dbReference type="Proteomes" id="UP000823775">
    <property type="component" value="Unassembled WGS sequence"/>
</dbReference>
<dbReference type="EMBL" id="JACEIK010000886">
    <property type="protein sequence ID" value="MCD7463423.1"/>
    <property type="molecule type" value="Genomic_DNA"/>
</dbReference>
<reference evidence="1 2" key="1">
    <citation type="journal article" date="2021" name="BMC Genomics">
        <title>Datura genome reveals duplications of psychoactive alkaloid biosynthetic genes and high mutation rate following tissue culture.</title>
        <authorList>
            <person name="Rajewski A."/>
            <person name="Carter-House D."/>
            <person name="Stajich J."/>
            <person name="Litt A."/>
        </authorList>
    </citation>
    <scope>NUCLEOTIDE SEQUENCE [LARGE SCALE GENOMIC DNA]</scope>
    <source>
        <strain evidence="1">AR-01</strain>
    </source>
</reference>
<organism evidence="1 2">
    <name type="scientific">Datura stramonium</name>
    <name type="common">Jimsonweed</name>
    <name type="synonym">Common thornapple</name>
    <dbReference type="NCBI Taxonomy" id="4076"/>
    <lineage>
        <taxon>Eukaryota</taxon>
        <taxon>Viridiplantae</taxon>
        <taxon>Streptophyta</taxon>
        <taxon>Embryophyta</taxon>
        <taxon>Tracheophyta</taxon>
        <taxon>Spermatophyta</taxon>
        <taxon>Magnoliopsida</taxon>
        <taxon>eudicotyledons</taxon>
        <taxon>Gunneridae</taxon>
        <taxon>Pentapetalae</taxon>
        <taxon>asterids</taxon>
        <taxon>lamiids</taxon>
        <taxon>Solanales</taxon>
        <taxon>Solanaceae</taxon>
        <taxon>Solanoideae</taxon>
        <taxon>Datureae</taxon>
        <taxon>Datura</taxon>
    </lineage>
</organism>
<protein>
    <submittedName>
        <fullName evidence="1">Uncharacterized protein</fullName>
    </submittedName>
</protein>
<comment type="caution">
    <text evidence="1">The sequence shown here is derived from an EMBL/GenBank/DDBJ whole genome shotgun (WGS) entry which is preliminary data.</text>
</comment>
<sequence>YQRRNRQVHHGEALATIASLLQGKWTAAANNGRQNAYFKLEFRDFHPIFRRLDVVNKLLVVNSYRKFGKMRISSKVELLPRAVPLQRYNSSCGMTAVAV</sequence>
<evidence type="ECO:0000313" key="1">
    <source>
        <dbReference type="EMBL" id="MCD7463423.1"/>
    </source>
</evidence>
<name>A0ABS8SX68_DATST</name>
<evidence type="ECO:0000313" key="2">
    <source>
        <dbReference type="Proteomes" id="UP000823775"/>
    </source>
</evidence>
<accession>A0ABS8SX68</accession>